<organism evidence="2 3">
    <name type="scientific">Escherichia coli</name>
    <dbReference type="NCBI Taxonomy" id="562"/>
    <lineage>
        <taxon>Bacteria</taxon>
        <taxon>Pseudomonadati</taxon>
        <taxon>Pseudomonadota</taxon>
        <taxon>Gammaproteobacteria</taxon>
        <taxon>Enterobacterales</taxon>
        <taxon>Enterobacteriaceae</taxon>
        <taxon>Escherichia</taxon>
    </lineage>
</organism>
<gene>
    <name evidence="2" type="primary">speG</name>
    <name evidence="2" type="ORF">NCTC7922_02199</name>
</gene>
<evidence type="ECO:0000313" key="3">
    <source>
        <dbReference type="Proteomes" id="UP000254174"/>
    </source>
</evidence>
<protein>
    <submittedName>
        <fullName evidence="2">Spermidine N1-acetyltransferase</fullName>
        <ecNumber evidence="2">2.3.1.57</ecNumber>
    </submittedName>
</protein>
<feature type="domain" description="N-acetyltransferase" evidence="1">
    <location>
        <begin position="26"/>
        <end position="84"/>
    </location>
</feature>
<dbReference type="GO" id="GO:0004145">
    <property type="term" value="F:diamine N-acetyltransferase activity"/>
    <property type="evidence" value="ECO:0007669"/>
    <property type="project" value="UniProtKB-EC"/>
</dbReference>
<evidence type="ECO:0000313" key="2">
    <source>
        <dbReference type="EMBL" id="STM15796.1"/>
    </source>
</evidence>
<dbReference type="AlphaFoldDB" id="A0A377D5W8"/>
<dbReference type="Proteomes" id="UP000254174">
    <property type="component" value="Unassembled WGS sequence"/>
</dbReference>
<accession>A0A377D5W8</accession>
<keyword evidence="2" id="KW-0808">Transferase</keyword>
<name>A0A377D5W8_ECOLX</name>
<dbReference type="InterPro" id="IPR000182">
    <property type="entry name" value="GNAT_dom"/>
</dbReference>
<proteinExistence type="predicted"/>
<keyword evidence="2" id="KW-0012">Acyltransferase</keyword>
<dbReference type="EC" id="2.3.1.57" evidence="2"/>
<evidence type="ECO:0000259" key="1">
    <source>
        <dbReference type="Pfam" id="PF00583"/>
    </source>
</evidence>
<dbReference type="InterPro" id="IPR016181">
    <property type="entry name" value="Acyl_CoA_acyltransferase"/>
</dbReference>
<dbReference type="EMBL" id="UGFC01000006">
    <property type="protein sequence ID" value="STM15796.1"/>
    <property type="molecule type" value="Genomic_DNA"/>
</dbReference>
<dbReference type="Gene3D" id="3.40.630.30">
    <property type="match status" value="1"/>
</dbReference>
<dbReference type="Pfam" id="PF00583">
    <property type="entry name" value="Acetyltransf_1"/>
    <property type="match status" value="1"/>
</dbReference>
<reference evidence="2 3" key="1">
    <citation type="submission" date="2018-06" db="EMBL/GenBank/DDBJ databases">
        <authorList>
            <consortium name="Pathogen Informatics"/>
            <person name="Doyle S."/>
        </authorList>
    </citation>
    <scope>NUCLEOTIDE SEQUENCE [LARGE SCALE GENOMIC DNA]</scope>
    <source>
        <strain evidence="2 3">NCTC7922</strain>
    </source>
</reference>
<dbReference type="SUPFAM" id="SSF55729">
    <property type="entry name" value="Acyl-CoA N-acyltransferases (Nat)"/>
    <property type="match status" value="1"/>
</dbReference>
<sequence length="92" mass="10443">MRYWLRNPTKPLLNSLICTISIFTIRANGALWWECDGEKAGLVELVEINHVHRRAEFQIIISRNIRGKGLATRAAKLAMDYGFTVPISISCI</sequence>